<dbReference type="InterPro" id="IPR020578">
    <property type="entry name" value="Aminotrans_V_PyrdxlP_BS"/>
</dbReference>
<organism evidence="9 10">
    <name type="scientific">Metabacillus lacus</name>
    <dbReference type="NCBI Taxonomy" id="1983721"/>
    <lineage>
        <taxon>Bacteria</taxon>
        <taxon>Bacillati</taxon>
        <taxon>Bacillota</taxon>
        <taxon>Bacilli</taxon>
        <taxon>Bacillales</taxon>
        <taxon>Bacillaceae</taxon>
        <taxon>Metabacillus</taxon>
    </lineage>
</organism>
<keyword evidence="4" id="KW-0663">Pyridoxal phosphate</keyword>
<comment type="caution">
    <text evidence="9">The sequence shown here is derived from an EMBL/GenBank/DDBJ whole genome shotgun (WGS) entry which is preliminary data.</text>
</comment>
<dbReference type="Gene3D" id="3.40.640.10">
    <property type="entry name" value="Type I PLP-dependent aspartate aminotransferase-like (Major domain)"/>
    <property type="match status" value="1"/>
</dbReference>
<keyword evidence="6" id="KW-0411">Iron-sulfur</keyword>
<accession>A0A7X2LYZ2</accession>
<dbReference type="OrthoDB" id="9808002at2"/>
<feature type="domain" description="Aminotransferase class V" evidence="8">
    <location>
        <begin position="4"/>
        <end position="368"/>
    </location>
</feature>
<dbReference type="PROSITE" id="PS00595">
    <property type="entry name" value="AA_TRANSFER_CLASS_5"/>
    <property type="match status" value="1"/>
</dbReference>
<dbReference type="InterPro" id="IPR015424">
    <property type="entry name" value="PyrdxlP-dep_Trfase"/>
</dbReference>
<dbReference type="PIRSF" id="PIRSF005572">
    <property type="entry name" value="NifS"/>
    <property type="match status" value="1"/>
</dbReference>
<dbReference type="Proteomes" id="UP000448867">
    <property type="component" value="Unassembled WGS sequence"/>
</dbReference>
<dbReference type="GO" id="GO:0051536">
    <property type="term" value="F:iron-sulfur cluster binding"/>
    <property type="evidence" value="ECO:0007669"/>
    <property type="project" value="UniProtKB-KW"/>
</dbReference>
<sequence length="383" mass="42200">MILIYLDYAATTPMSQKAIDVYSSTAQNMFANSASLHDLGEQSSRLLSSCRSILAGLIKGRAEGIYFTGGGSEANVLAIGSLLNASDSRKKHIISSRLEHASILSYLKKLEYEGYMVTYLNPEADGRIAISTIREALTEETVLATIQHANSELGVIQDIKEIGRVLKENGVLFHSDCVQTYCKIPIDMRNWNVDAISFSSHKVYGPKGTGAVYISPGVYWKPLLPDTTHESGFRAGTVDLPAIAAFTQASVDTCSEMEEQLKKAQKLREYLIQEVQEEKLPLILLNAEDPSFQLPYIFALMLEGYEGQYVLLHCNSRHLAISTGTACQAGMLDPSKAITAIGISADRALQYFRVSIGKQTSKEDLQHLLTALKNIDEKELQHD</sequence>
<dbReference type="InterPro" id="IPR015421">
    <property type="entry name" value="PyrdxlP-dep_Trfase_major"/>
</dbReference>
<dbReference type="InterPro" id="IPR015422">
    <property type="entry name" value="PyrdxlP-dep_Trfase_small"/>
</dbReference>
<comment type="similarity">
    <text evidence="2">Belongs to the class-V pyridoxal-phosphate-dependent aminotransferase family. NifS/IscS subfamily.</text>
</comment>
<dbReference type="InterPro" id="IPR016454">
    <property type="entry name" value="Cysteine_dSase"/>
</dbReference>
<proteinExistence type="inferred from homology"/>
<keyword evidence="9" id="KW-0808">Transferase</keyword>
<dbReference type="NCBIfam" id="NF002806">
    <property type="entry name" value="PRK02948.1"/>
    <property type="match status" value="1"/>
</dbReference>
<keyword evidence="10" id="KW-1185">Reference proteome</keyword>
<dbReference type="PANTHER" id="PTHR11601:SF36">
    <property type="entry name" value="CYSTEINE DESULFURASE NIFS-RELATED"/>
    <property type="match status" value="1"/>
</dbReference>
<dbReference type="InterPro" id="IPR000192">
    <property type="entry name" value="Aminotrans_V_dom"/>
</dbReference>
<name>A0A7X2LYZ2_9BACI</name>
<dbReference type="RefSeq" id="WP_154306533.1">
    <property type="nucleotide sequence ID" value="NZ_WKKI01000004.1"/>
</dbReference>
<dbReference type="SUPFAM" id="SSF53383">
    <property type="entry name" value="PLP-dependent transferases"/>
    <property type="match status" value="1"/>
</dbReference>
<evidence type="ECO:0000259" key="8">
    <source>
        <dbReference type="Pfam" id="PF00266"/>
    </source>
</evidence>
<evidence type="ECO:0000313" key="9">
    <source>
        <dbReference type="EMBL" id="MRX71407.1"/>
    </source>
</evidence>
<evidence type="ECO:0000256" key="7">
    <source>
        <dbReference type="RuleBase" id="RU004504"/>
    </source>
</evidence>
<evidence type="ECO:0000313" key="10">
    <source>
        <dbReference type="Proteomes" id="UP000448867"/>
    </source>
</evidence>
<dbReference type="GO" id="GO:0008483">
    <property type="term" value="F:transaminase activity"/>
    <property type="evidence" value="ECO:0007669"/>
    <property type="project" value="UniProtKB-KW"/>
</dbReference>
<dbReference type="PANTHER" id="PTHR11601">
    <property type="entry name" value="CYSTEINE DESULFURYLASE FAMILY MEMBER"/>
    <property type="match status" value="1"/>
</dbReference>
<protein>
    <submittedName>
        <fullName evidence="9">Aminotransferase class V-fold PLP-dependent enzyme</fullName>
    </submittedName>
</protein>
<reference evidence="9 10" key="1">
    <citation type="submission" date="2019-11" db="EMBL/GenBank/DDBJ databases">
        <title>Bacillus lacus genome.</title>
        <authorList>
            <person name="Allen C.J."/>
            <person name="Newman J.D."/>
        </authorList>
    </citation>
    <scope>NUCLEOTIDE SEQUENCE [LARGE SCALE GENOMIC DNA]</scope>
    <source>
        <strain evidence="9 10">KCTC 33946</strain>
    </source>
</reference>
<comment type="cofactor">
    <cofactor evidence="1 7">
        <name>pyridoxal 5'-phosphate</name>
        <dbReference type="ChEBI" id="CHEBI:597326"/>
    </cofactor>
</comment>
<dbReference type="AlphaFoldDB" id="A0A7X2LYZ2"/>
<keyword evidence="3" id="KW-0479">Metal-binding</keyword>
<dbReference type="EMBL" id="WKKI01000004">
    <property type="protein sequence ID" value="MRX71407.1"/>
    <property type="molecule type" value="Genomic_DNA"/>
</dbReference>
<dbReference type="Pfam" id="PF00266">
    <property type="entry name" value="Aminotran_5"/>
    <property type="match status" value="1"/>
</dbReference>
<evidence type="ECO:0000256" key="3">
    <source>
        <dbReference type="ARBA" id="ARBA00022723"/>
    </source>
</evidence>
<gene>
    <name evidence="9" type="ORF">GJU40_04370</name>
</gene>
<evidence type="ECO:0000256" key="6">
    <source>
        <dbReference type="ARBA" id="ARBA00023014"/>
    </source>
</evidence>
<keyword evidence="5" id="KW-0408">Iron</keyword>
<evidence type="ECO:0000256" key="5">
    <source>
        <dbReference type="ARBA" id="ARBA00023004"/>
    </source>
</evidence>
<evidence type="ECO:0000256" key="2">
    <source>
        <dbReference type="ARBA" id="ARBA00006490"/>
    </source>
</evidence>
<evidence type="ECO:0000256" key="1">
    <source>
        <dbReference type="ARBA" id="ARBA00001933"/>
    </source>
</evidence>
<dbReference type="GO" id="GO:0046872">
    <property type="term" value="F:metal ion binding"/>
    <property type="evidence" value="ECO:0007669"/>
    <property type="project" value="UniProtKB-KW"/>
</dbReference>
<dbReference type="Gene3D" id="3.90.1150.10">
    <property type="entry name" value="Aspartate Aminotransferase, domain 1"/>
    <property type="match status" value="1"/>
</dbReference>
<keyword evidence="9" id="KW-0032">Aminotransferase</keyword>
<evidence type="ECO:0000256" key="4">
    <source>
        <dbReference type="ARBA" id="ARBA00022898"/>
    </source>
</evidence>